<geneLocation type="plasmid" evidence="1">
    <name>pSD25</name>
</geneLocation>
<protein>
    <submittedName>
        <fullName evidence="1">RC123</fullName>
    </submittedName>
</protein>
<keyword evidence="1" id="KW-0614">Plasmid</keyword>
<accession>Q8KW67</accession>
<dbReference type="AlphaFoldDB" id="Q8KW67"/>
<dbReference type="EMBL" id="AF416331">
    <property type="protein sequence ID" value="AAN05196.1"/>
    <property type="molecule type" value="Genomic_DNA"/>
</dbReference>
<reference evidence="1" key="1">
    <citation type="journal article" date="2003" name="Plasmid">
        <title>Nucleotide sequence based characterizations of two cryptic plasmids from the marine bacterium Ruegeria isolate PR1b.</title>
        <authorList>
            <person name="Zhong Z."/>
            <person name="Caspi R."/>
            <person name="Helinski D."/>
            <person name="Knauf V."/>
            <person name="Sykes S."/>
            <person name="O'Byrne C."/>
            <person name="Shea T.P."/>
            <person name="Wilkinson J.E."/>
            <person name="DeLoughery C."/>
            <person name="Toukdarian A."/>
        </authorList>
    </citation>
    <scope>NUCLEOTIDE SEQUENCE</scope>
    <source>
        <strain evidence="1">PR1b</strain>
        <plasmid evidence="1">pSD25</plasmid>
    </source>
</reference>
<evidence type="ECO:0000313" key="1">
    <source>
        <dbReference type="EMBL" id="AAN05196.1"/>
    </source>
</evidence>
<proteinExistence type="predicted"/>
<name>Q8KW67_9RHOB</name>
<sequence>MFALAHDDLDQGLSIGADLGGPPAQALRGPIGIGPMIGRHMIHHRGVLAVARCSGMRGNALIFMEYLDGPTGDTHPDLGLQQGVGHRVIVPVDLDVIIEPHLAAAPLRELVRLQRERLEGVAFDLFEQLPPTGPEVTRAPVVKALQQFPDRRVQLGQGSKAPVPQPRMYPPLSKLDGHLDLRLVLWFARARRDDGGVVMRGHVRVAAIDLGVVETGLGDPGFEIVRYHRRGHAAEEGKGANMRADPVGQALCPGRLCIGQVRGPKGCDKELGLA</sequence>
<organism evidence="1">
    <name type="scientific">Ruegeria sp. PR1b</name>
    <dbReference type="NCBI Taxonomy" id="185588"/>
    <lineage>
        <taxon>Bacteria</taxon>
        <taxon>Pseudomonadati</taxon>
        <taxon>Pseudomonadota</taxon>
        <taxon>Alphaproteobacteria</taxon>
        <taxon>Rhodobacterales</taxon>
        <taxon>Roseobacteraceae</taxon>
        <taxon>Ruegeria</taxon>
    </lineage>
</organism>